<dbReference type="EMBL" id="JAGGLB010000007">
    <property type="protein sequence ID" value="MBP1991091.1"/>
    <property type="molecule type" value="Genomic_DNA"/>
</dbReference>
<dbReference type="RefSeq" id="WP_245375505.1">
    <property type="nucleotide sequence ID" value="NZ_JAGGLB010000007.1"/>
</dbReference>
<feature type="domain" description="Beta-lactamase-related" evidence="2">
    <location>
        <begin position="87"/>
        <end position="409"/>
    </location>
</feature>
<dbReference type="InterPro" id="IPR012338">
    <property type="entry name" value="Beta-lactam/transpept-like"/>
</dbReference>
<keyword evidence="1" id="KW-1133">Transmembrane helix</keyword>
<evidence type="ECO:0000313" key="4">
    <source>
        <dbReference type="Proteomes" id="UP001519287"/>
    </source>
</evidence>
<dbReference type="Proteomes" id="UP001519287">
    <property type="component" value="Unassembled WGS sequence"/>
</dbReference>
<keyword evidence="1" id="KW-0472">Membrane</keyword>
<keyword evidence="1" id="KW-0812">Transmembrane</keyword>
<feature type="transmembrane region" description="Helical" evidence="1">
    <location>
        <begin position="651"/>
        <end position="670"/>
    </location>
</feature>
<protein>
    <submittedName>
        <fullName evidence="3">CubicO group peptidase (Beta-lactamase class C family)</fullName>
    </submittedName>
</protein>
<dbReference type="PANTHER" id="PTHR46825">
    <property type="entry name" value="D-ALANYL-D-ALANINE-CARBOXYPEPTIDASE/ENDOPEPTIDASE AMPH"/>
    <property type="match status" value="1"/>
</dbReference>
<dbReference type="InterPro" id="IPR050491">
    <property type="entry name" value="AmpC-like"/>
</dbReference>
<dbReference type="SUPFAM" id="SSF56601">
    <property type="entry name" value="beta-lactamase/transpeptidase-like"/>
    <property type="match status" value="1"/>
</dbReference>
<evidence type="ECO:0000256" key="1">
    <source>
        <dbReference type="SAM" id="Phobius"/>
    </source>
</evidence>
<feature type="transmembrane region" description="Helical" evidence="1">
    <location>
        <begin position="541"/>
        <end position="565"/>
    </location>
</feature>
<dbReference type="Gene3D" id="3.40.710.10">
    <property type="entry name" value="DD-peptidase/beta-lactamase superfamily"/>
    <property type="match status" value="1"/>
</dbReference>
<evidence type="ECO:0000313" key="3">
    <source>
        <dbReference type="EMBL" id="MBP1991091.1"/>
    </source>
</evidence>
<feature type="transmembrane region" description="Helical" evidence="1">
    <location>
        <begin position="619"/>
        <end position="639"/>
    </location>
</feature>
<accession>A0ABS4IW73</accession>
<dbReference type="PANTHER" id="PTHR46825:SF9">
    <property type="entry name" value="BETA-LACTAMASE-RELATED DOMAIN-CONTAINING PROTEIN"/>
    <property type="match status" value="1"/>
</dbReference>
<comment type="caution">
    <text evidence="3">The sequence shown here is derived from an EMBL/GenBank/DDBJ whole genome shotgun (WGS) entry which is preliminary data.</text>
</comment>
<proteinExistence type="predicted"/>
<dbReference type="Pfam" id="PF00144">
    <property type="entry name" value="Beta-lactamase"/>
    <property type="match status" value="1"/>
</dbReference>
<organism evidence="3 4">
    <name type="scientific">Paenibacillus eucommiae</name>
    <dbReference type="NCBI Taxonomy" id="1355755"/>
    <lineage>
        <taxon>Bacteria</taxon>
        <taxon>Bacillati</taxon>
        <taxon>Bacillota</taxon>
        <taxon>Bacilli</taxon>
        <taxon>Bacillales</taxon>
        <taxon>Paenibacillaceae</taxon>
        <taxon>Paenibacillus</taxon>
    </lineage>
</organism>
<reference evidence="3 4" key="1">
    <citation type="submission" date="2021-03" db="EMBL/GenBank/DDBJ databases">
        <title>Genomic Encyclopedia of Type Strains, Phase IV (KMG-IV): sequencing the most valuable type-strain genomes for metagenomic binning, comparative biology and taxonomic classification.</title>
        <authorList>
            <person name="Goeker M."/>
        </authorList>
    </citation>
    <scope>NUCLEOTIDE SEQUENCE [LARGE SCALE GENOMIC DNA]</scope>
    <source>
        <strain evidence="3 4">DSM 26048</strain>
    </source>
</reference>
<dbReference type="InterPro" id="IPR001466">
    <property type="entry name" value="Beta-lactam-related"/>
</dbReference>
<feature type="transmembrane region" description="Helical" evidence="1">
    <location>
        <begin position="577"/>
        <end position="599"/>
    </location>
</feature>
<sequence>MLTTKKMKHDRTRHAKTGMFTMAAAMKKKLVAGLILLAFLVTGTGSSLFWVQGSVFAAVGETSSQAAEPDAAPADLNDPAAVAAFIDKVMKSNMNTFKIPGAVISIVKDGKLLFTQGYGHSNIEEGSPIDPETSLFRIASTTKLFTWTAVMQLVEQGKIDLDTDINSYLKTVKIPDTYEQPITMRHLLTHTAGFEEGGVGYQITTDPKKLPVSISETLDKHMLARVRPPGEIVSYSNYGAALAGLIVEEVSGLPFDDYIQKHIFDPLDMKYATVQEPVPASLEPYSVLGYASKNDSFVNEPPTFEGGFRPAGSGSVSAIDMAHFMIAHLNKGSYKNKQILNPETAKLMHSTAFQLHKQLPGMALGFYELNMNGQRVISHGGADTLFNTQLYLVPDKQIGIFVSYSGGEGGGAAENLAKAFFDHYFPAPEIQIPPLPSNIAETLQKYAGSYKFTRRNFSDIDKFFSFMVEMKVTISDDQLSIGEGEERMLFALIEPNLFQQVGGPHQLGFRTNASGEITQMGFDFMPDLPLERAKLMDQTKLWFPLLGAAVVLFISVLIGFAIRIRTVNKMDGPQKRAVWLSVATAGWVLLTCILTVTLLMNMDTLERLSSTSTSVNIYLIMPIIFLGLTVALLVSAIMAWKDKYWTVFMRVYYTLVVLAAIALSLFFYHWNLIGWQFG</sequence>
<name>A0ABS4IW73_9BACL</name>
<keyword evidence="4" id="KW-1185">Reference proteome</keyword>
<evidence type="ECO:0000259" key="2">
    <source>
        <dbReference type="Pfam" id="PF00144"/>
    </source>
</evidence>
<gene>
    <name evidence="3" type="ORF">J2Z66_002698</name>
</gene>